<dbReference type="RefSeq" id="WP_009118718.1">
    <property type="nucleotide sequence ID" value="NZ_JH164926.1"/>
</dbReference>
<proteinExistence type="inferred from homology"/>
<dbReference type="STRING" id="1032488.HMPREF9371_1024"/>
<comment type="caution">
    <text evidence="15">The sequence shown here is derived from an EMBL/GenBank/DDBJ whole genome shotgun (WGS) entry which is preliminary data.</text>
</comment>
<dbReference type="EMBL" id="AGAY01000037">
    <property type="protein sequence ID" value="EGY52763.1"/>
    <property type="molecule type" value="Genomic_DNA"/>
</dbReference>
<evidence type="ECO:0000256" key="9">
    <source>
        <dbReference type="ARBA" id="ARBA00023237"/>
    </source>
</evidence>
<gene>
    <name evidence="15" type="primary">phuR</name>
    <name evidence="15" type="ORF">HMPREF9371_1024</name>
</gene>
<keyword evidence="9 10" id="KW-0998">Cell outer membrane</keyword>
<keyword evidence="8 15" id="KW-0675">Receptor</keyword>
<dbReference type="OrthoDB" id="9795928at2"/>
<keyword evidence="7 10" id="KW-0472">Membrane</keyword>
<evidence type="ECO:0000256" key="6">
    <source>
        <dbReference type="ARBA" id="ARBA00023077"/>
    </source>
</evidence>
<dbReference type="Proteomes" id="UP000003019">
    <property type="component" value="Unassembled WGS sequence"/>
</dbReference>
<evidence type="ECO:0000313" key="16">
    <source>
        <dbReference type="Proteomes" id="UP000003019"/>
    </source>
</evidence>
<keyword evidence="3 10" id="KW-0813">Transport</keyword>
<dbReference type="PROSITE" id="PS52016">
    <property type="entry name" value="TONB_DEPENDENT_REC_3"/>
    <property type="match status" value="1"/>
</dbReference>
<evidence type="ECO:0000256" key="10">
    <source>
        <dbReference type="PROSITE-ProRule" id="PRU01360"/>
    </source>
</evidence>
<keyword evidence="4 10" id="KW-1134">Transmembrane beta strand</keyword>
<keyword evidence="12" id="KW-0732">Signal</keyword>
<dbReference type="InterPro" id="IPR039426">
    <property type="entry name" value="TonB-dep_rcpt-like"/>
</dbReference>
<dbReference type="HOGENOM" id="CLU_008287_10_1_4"/>
<evidence type="ECO:0000256" key="3">
    <source>
        <dbReference type="ARBA" id="ARBA00022448"/>
    </source>
</evidence>
<evidence type="ECO:0000259" key="13">
    <source>
        <dbReference type="Pfam" id="PF00593"/>
    </source>
</evidence>
<name>G4CHD5_9NEIS</name>
<feature type="domain" description="TonB-dependent receptor plug" evidence="14">
    <location>
        <begin position="50"/>
        <end position="149"/>
    </location>
</feature>
<dbReference type="InterPro" id="IPR037066">
    <property type="entry name" value="Plug_dom_sf"/>
</dbReference>
<accession>G4CHD5</accession>
<keyword evidence="5 10" id="KW-0812">Transmembrane</keyword>
<dbReference type="InterPro" id="IPR012910">
    <property type="entry name" value="Plug_dom"/>
</dbReference>
<dbReference type="GO" id="GO:0044718">
    <property type="term" value="P:siderophore transmembrane transport"/>
    <property type="evidence" value="ECO:0007669"/>
    <property type="project" value="TreeGrafter"/>
</dbReference>
<feature type="domain" description="TonB-dependent receptor-like beta-barrel" evidence="13">
    <location>
        <begin position="351"/>
        <end position="773"/>
    </location>
</feature>
<reference evidence="15 16" key="1">
    <citation type="submission" date="2011-05" db="EMBL/GenBank/DDBJ databases">
        <authorList>
            <person name="Muzny D."/>
            <person name="Qin X."/>
            <person name="Deng J."/>
            <person name="Jiang H."/>
            <person name="Liu Y."/>
            <person name="Qu J."/>
            <person name="Song X.-Z."/>
            <person name="Zhang L."/>
            <person name="Thornton R."/>
            <person name="Coyle M."/>
            <person name="Francisco L."/>
            <person name="Jackson L."/>
            <person name="Javaid M."/>
            <person name="Korchina V."/>
            <person name="Kovar C."/>
            <person name="Mata R."/>
            <person name="Mathew T."/>
            <person name="Ngo R."/>
            <person name="Nguyen L."/>
            <person name="Nguyen N."/>
            <person name="Okwuonu G."/>
            <person name="Ongeri F."/>
            <person name="Pham C."/>
            <person name="Simmons D."/>
            <person name="Wilczek-Boney K."/>
            <person name="Hale W."/>
            <person name="Jakkamsetti A."/>
            <person name="Pham P."/>
            <person name="Ruth R."/>
            <person name="San Lucas F."/>
            <person name="Warren J."/>
            <person name="Zhang J."/>
            <person name="Zhao Z."/>
            <person name="Zhou C."/>
            <person name="Zhu D."/>
            <person name="Lee S."/>
            <person name="Bess C."/>
            <person name="Blankenburg K."/>
            <person name="Forbes L."/>
            <person name="Fu Q."/>
            <person name="Gubbala S."/>
            <person name="Hirani K."/>
            <person name="Jayaseelan J.C."/>
            <person name="Lara F."/>
            <person name="Munidasa M."/>
            <person name="Palculict T."/>
            <person name="Patil S."/>
            <person name="Pu L.-L."/>
            <person name="Saada N."/>
            <person name="Tang L."/>
            <person name="Weissenberger G."/>
            <person name="Zhu Y."/>
            <person name="Hemphill L."/>
            <person name="Shang Y."/>
            <person name="Youmans B."/>
            <person name="Ayvaz T."/>
            <person name="Ross M."/>
            <person name="Santibanez J."/>
            <person name="Aqrawi P."/>
            <person name="Gross S."/>
            <person name="Joshi V."/>
            <person name="Fowler G."/>
            <person name="Nazareth L."/>
            <person name="Reid J."/>
            <person name="Worley K."/>
            <person name="Petrosino J."/>
            <person name="Highlander S."/>
            <person name="Gibbs R."/>
        </authorList>
    </citation>
    <scope>NUCLEOTIDE SEQUENCE [LARGE SCALE GENOMIC DNA]</scope>
    <source>
        <strain evidence="15 16">871</strain>
    </source>
</reference>
<dbReference type="PATRIC" id="fig|1032488.3.peg.960"/>
<sequence length="804" mass="91120">MNSAFPLRPLYCAFILALPALASADDTQLPDIDVQGRSYPLRSEHIDNGTKTTLSEPELQRTRAASLGETVQQVTGVHNHNFGPAGGLPQIRSLTGPRVYISENGLGVSDLSAISGNLPTPVQPFLADKITVRKSSAAVLYGGNAVGGAVDVETRLIPDTLPERDFGGKVEISGGDNTPNSQIFRLDGNVGNFAWHLDGQNSKISSYRIPGDSKAGACYNPDEILFNSPLRGLCQVEADIKENEIFDKRNYQYVHKNYLIEGEAWRKSEGLALKGDIYQNFSKRPPSWFTQNPDYDPALPPQISRKLKSLQDAAPVEYGKLTNSHMHLQSLSAGVSYIGERGHVGIGLSRYLNRYGVPGYASLATRSGDGNGIQPVNIDADQTRWQAEGLYRPQVSWLDNIRFRIAHTDANNREYLGRHFVNSLNSQSQQARVEFNHRPAAFMQGTLGLDWRHRRIDSSGPDRYMPDTKTREYALFALEKFRWQNWEAELGWRHGRVKHQALLDGYQPGRGLTEGYLKDLNQREYSLNSQQAALKWSPFEIASFGIRYNRSQRAPEVNELFASNRHFAILTNEHGDPRLNPETASTWEFGGELNWRQTQLRANYYHTDFKDYIYLGQTGTSKGDGLPYKEWRQGDTRIHGIELEWKQYFDLGKYGLLETRLFADWVKNRPVDQPSNADPRDPEAWKRYLRYQRDGAYMPGLPTTRYGIGLSWQKSGWQLATSLTRYTAQRHRGKVINEEVDLGGYNLWDAYLGYTHHFNEHRSLEWFLDARNLGNVEARPHNSTLKYLAPLPGRSLRAGLRFTF</sequence>
<evidence type="ECO:0000259" key="14">
    <source>
        <dbReference type="Pfam" id="PF07715"/>
    </source>
</evidence>
<dbReference type="SUPFAM" id="SSF56935">
    <property type="entry name" value="Porins"/>
    <property type="match status" value="1"/>
</dbReference>
<comment type="subcellular location">
    <subcellularLocation>
        <location evidence="1 10">Cell outer membrane</location>
        <topology evidence="1 10">Multi-pass membrane protein</topology>
    </subcellularLocation>
</comment>
<dbReference type="Gene3D" id="2.40.170.20">
    <property type="entry name" value="TonB-dependent receptor, beta-barrel domain"/>
    <property type="match status" value="1"/>
</dbReference>
<evidence type="ECO:0000313" key="15">
    <source>
        <dbReference type="EMBL" id="EGY52763.1"/>
    </source>
</evidence>
<dbReference type="InterPro" id="IPR036942">
    <property type="entry name" value="Beta-barrel_TonB_sf"/>
</dbReference>
<dbReference type="Pfam" id="PF07715">
    <property type="entry name" value="Plug"/>
    <property type="match status" value="1"/>
</dbReference>
<dbReference type="Gene3D" id="2.170.130.10">
    <property type="entry name" value="TonB-dependent receptor, plug domain"/>
    <property type="match status" value="1"/>
</dbReference>
<organism evidence="15 16">
    <name type="scientific">Neisseria shayeganii 871</name>
    <dbReference type="NCBI Taxonomy" id="1032488"/>
    <lineage>
        <taxon>Bacteria</taxon>
        <taxon>Pseudomonadati</taxon>
        <taxon>Pseudomonadota</taxon>
        <taxon>Betaproteobacteria</taxon>
        <taxon>Neisseriales</taxon>
        <taxon>Neisseriaceae</taxon>
        <taxon>Neisseria</taxon>
    </lineage>
</organism>
<dbReference type="AlphaFoldDB" id="G4CHD5"/>
<evidence type="ECO:0000256" key="7">
    <source>
        <dbReference type="ARBA" id="ARBA00023136"/>
    </source>
</evidence>
<dbReference type="Pfam" id="PF00593">
    <property type="entry name" value="TonB_dep_Rec_b-barrel"/>
    <property type="match status" value="1"/>
</dbReference>
<evidence type="ECO:0000256" key="12">
    <source>
        <dbReference type="SAM" id="SignalP"/>
    </source>
</evidence>
<feature type="chain" id="PRO_5003462232" evidence="12">
    <location>
        <begin position="25"/>
        <end position="804"/>
    </location>
</feature>
<feature type="signal peptide" evidence="12">
    <location>
        <begin position="1"/>
        <end position="24"/>
    </location>
</feature>
<evidence type="ECO:0000256" key="11">
    <source>
        <dbReference type="RuleBase" id="RU003357"/>
    </source>
</evidence>
<dbReference type="PANTHER" id="PTHR30069">
    <property type="entry name" value="TONB-DEPENDENT OUTER MEMBRANE RECEPTOR"/>
    <property type="match status" value="1"/>
</dbReference>
<evidence type="ECO:0000256" key="2">
    <source>
        <dbReference type="ARBA" id="ARBA00009810"/>
    </source>
</evidence>
<dbReference type="InterPro" id="IPR000531">
    <property type="entry name" value="Beta-barrel_TonB"/>
</dbReference>
<evidence type="ECO:0000256" key="4">
    <source>
        <dbReference type="ARBA" id="ARBA00022452"/>
    </source>
</evidence>
<protein>
    <submittedName>
        <fullName evidence="15">Outer membrane hemin receptor</fullName>
    </submittedName>
</protein>
<dbReference type="PANTHER" id="PTHR30069:SF40">
    <property type="entry name" value="TONB-DEPENDENT RECEPTOR NMB0964-RELATED"/>
    <property type="match status" value="1"/>
</dbReference>
<evidence type="ECO:0000256" key="5">
    <source>
        <dbReference type="ARBA" id="ARBA00022692"/>
    </source>
</evidence>
<dbReference type="GO" id="GO:0009279">
    <property type="term" value="C:cell outer membrane"/>
    <property type="evidence" value="ECO:0007669"/>
    <property type="project" value="UniProtKB-SubCell"/>
</dbReference>
<comment type="similarity">
    <text evidence="2 10 11">Belongs to the TonB-dependent receptor family.</text>
</comment>
<keyword evidence="6 11" id="KW-0798">TonB box</keyword>
<evidence type="ECO:0000256" key="8">
    <source>
        <dbReference type="ARBA" id="ARBA00023170"/>
    </source>
</evidence>
<keyword evidence="16" id="KW-1185">Reference proteome</keyword>
<evidence type="ECO:0000256" key="1">
    <source>
        <dbReference type="ARBA" id="ARBA00004571"/>
    </source>
</evidence>
<dbReference type="GO" id="GO:0015344">
    <property type="term" value="F:siderophore uptake transmembrane transporter activity"/>
    <property type="evidence" value="ECO:0007669"/>
    <property type="project" value="TreeGrafter"/>
</dbReference>